<feature type="signal peptide" evidence="1">
    <location>
        <begin position="1"/>
        <end position="19"/>
    </location>
</feature>
<organism evidence="3 4">
    <name type="scientific">Stutzerimonas kirkiae</name>
    <dbReference type="NCBI Taxonomy" id="2211392"/>
    <lineage>
        <taxon>Bacteria</taxon>
        <taxon>Pseudomonadati</taxon>
        <taxon>Pseudomonadota</taxon>
        <taxon>Gammaproteobacteria</taxon>
        <taxon>Pseudomonadales</taxon>
        <taxon>Pseudomonadaceae</taxon>
        <taxon>Stutzerimonas</taxon>
    </lineage>
</organism>
<dbReference type="InterPro" id="IPR022548">
    <property type="entry name" value="DUF2846"/>
</dbReference>
<proteinExistence type="predicted"/>
<evidence type="ECO:0000259" key="2">
    <source>
        <dbReference type="Pfam" id="PF11008"/>
    </source>
</evidence>
<dbReference type="PROSITE" id="PS51257">
    <property type="entry name" value="PROKAR_LIPOPROTEIN"/>
    <property type="match status" value="1"/>
</dbReference>
<reference evidence="3 4" key="1">
    <citation type="submission" date="2018-06" db="EMBL/GenBank/DDBJ databases">
        <title>Three novel Pseudomonas species isolated from symptomatic oak.</title>
        <authorList>
            <person name="Bueno-Gonzalez V."/>
            <person name="Brady C."/>
        </authorList>
    </citation>
    <scope>NUCLEOTIDE SEQUENCE [LARGE SCALE GENOMIC DNA]</scope>
    <source>
        <strain evidence="3 4">P17C</strain>
    </source>
</reference>
<dbReference type="EMBL" id="QJUP01000017">
    <property type="protein sequence ID" value="TBU94788.1"/>
    <property type="molecule type" value="Genomic_DNA"/>
</dbReference>
<comment type="caution">
    <text evidence="3">The sequence shown here is derived from an EMBL/GenBank/DDBJ whole genome shotgun (WGS) entry which is preliminary data.</text>
</comment>
<feature type="domain" description="DUF2846" evidence="2">
    <location>
        <begin position="40"/>
        <end position="125"/>
    </location>
</feature>
<dbReference type="Proteomes" id="UP000292639">
    <property type="component" value="Unassembled WGS sequence"/>
</dbReference>
<dbReference type="PIRSF" id="PIRSF012335">
    <property type="entry name" value="UCP012335"/>
    <property type="match status" value="1"/>
</dbReference>
<dbReference type="InterPro" id="IPR016596">
    <property type="entry name" value="UCP012335"/>
</dbReference>
<feature type="chain" id="PRO_5020632129" description="DUF2846 domain-containing protein" evidence="1">
    <location>
        <begin position="20"/>
        <end position="152"/>
    </location>
</feature>
<dbReference type="Pfam" id="PF11008">
    <property type="entry name" value="DUF2846"/>
    <property type="match status" value="1"/>
</dbReference>
<dbReference type="OrthoDB" id="7375569at2"/>
<dbReference type="AlphaFoldDB" id="A0A4Q9R621"/>
<accession>A0A4Q9R621</accession>
<evidence type="ECO:0000256" key="1">
    <source>
        <dbReference type="SAM" id="SignalP"/>
    </source>
</evidence>
<name>A0A4Q9R621_9GAMM</name>
<evidence type="ECO:0000313" key="3">
    <source>
        <dbReference type="EMBL" id="TBU94788.1"/>
    </source>
</evidence>
<protein>
    <recommendedName>
        <fullName evidence="2">DUF2846 domain-containing protein</fullName>
    </recommendedName>
</protein>
<dbReference type="RefSeq" id="WP_131184799.1">
    <property type="nucleotide sequence ID" value="NZ_QJUO01000017.1"/>
</dbReference>
<keyword evidence="4" id="KW-1185">Reference proteome</keyword>
<keyword evidence="1" id="KW-0732">Signal</keyword>
<evidence type="ECO:0000313" key="4">
    <source>
        <dbReference type="Proteomes" id="UP000292639"/>
    </source>
</evidence>
<gene>
    <name evidence="3" type="ORF">DNJ96_12590</name>
</gene>
<sequence length="152" mass="16330">MLKKIALAAFASSLLVGCASVPMEDKQVSTQAKAFTAPATGNAGLYIYRAGSFGGALKKDIWLNDKCVGESAPNIFFYQQVQGGVEHKLSTESEFSPNILLVQTEPGKNYYVRQYIKMGAFVGGANLELVDEQKAQKAIADLELAKTGNCSQ</sequence>